<dbReference type="Proteomes" id="UP000006310">
    <property type="component" value="Chromosome 12"/>
</dbReference>
<feature type="domain" description="RRM" evidence="2">
    <location>
        <begin position="19"/>
        <end position="97"/>
    </location>
</feature>
<evidence type="ECO:0000313" key="3">
    <source>
        <dbReference type="EMBL" id="CCK72738.1"/>
    </source>
</evidence>
<dbReference type="InterPro" id="IPR035979">
    <property type="entry name" value="RBD_domain_sf"/>
</dbReference>
<dbReference type="InterPro" id="IPR000504">
    <property type="entry name" value="RRM_dom"/>
</dbReference>
<dbReference type="InterPro" id="IPR012677">
    <property type="entry name" value="Nucleotide-bd_a/b_plait_sf"/>
</dbReference>
<feature type="region of interest" description="Disordered" evidence="1">
    <location>
        <begin position="123"/>
        <end position="170"/>
    </location>
</feature>
<feature type="domain" description="RRM" evidence="2">
    <location>
        <begin position="182"/>
        <end position="262"/>
    </location>
</feature>
<keyword evidence="4" id="KW-1185">Reference proteome</keyword>
<dbReference type="SUPFAM" id="SSF54928">
    <property type="entry name" value="RNA-binding domain, RBD"/>
    <property type="match status" value="1"/>
</dbReference>
<dbReference type="SMART" id="SM00360">
    <property type="entry name" value="RRM"/>
    <property type="match status" value="2"/>
</dbReference>
<dbReference type="Pfam" id="PF00076">
    <property type="entry name" value="RRM_1"/>
    <property type="match status" value="1"/>
</dbReference>
<dbReference type="GeneID" id="34528511"/>
<dbReference type="AlphaFoldDB" id="J7RS63"/>
<dbReference type="EMBL" id="HE978325">
    <property type="protein sequence ID" value="CCK72738.1"/>
    <property type="molecule type" value="Genomic_DNA"/>
</dbReference>
<feature type="compositionally biased region" description="Basic and acidic residues" evidence="1">
    <location>
        <begin position="370"/>
        <end position="384"/>
    </location>
</feature>
<gene>
    <name evidence="3" type="primary">KNAG0L01180</name>
    <name evidence="3" type="ordered locus">KNAG_0L01180</name>
</gene>
<sequence length="384" mass="43629">MLRFRSNVVPKEPVKESNRVFVDNLHYYTGEQEFYEFLKDYGAKSVFIPYEMNWSFRNEYPRSLGFAVAECEDVEVARALIATLQDFQYKGRSLKLAWHVPFVPKGKWATPKDKKQIGAPVEPVLEVSQSPVNDNSISTTLSGADVADGSNEGNKRKNKPKKNEKSRRGRYYIRRNKLADDTLYAHILPEGTEDPNLREFFKGFGPTEIWVFQRYEKRHCLPYPKGPFISALVTLPDYKGKLDEAIEQLREKELFGEKVVFKPATISKLEEVKRIAKKEALEKEGRRLLAQCQAEEEVAQVTDVAVSGEMPETGADLVEPVRNGGTDHSVQEVGTQQANEGMPTQTVKPIEETMKAEVANSPIQVAGTTRPDRAFHQDIQRPDY</sequence>
<dbReference type="eggNOG" id="ENOG502RZDM">
    <property type="taxonomic scope" value="Eukaryota"/>
</dbReference>
<organism evidence="3 4">
    <name type="scientific">Huiozyma naganishii (strain ATCC MYA-139 / BCRC 22969 / CBS 8797 / KCTC 17520 / NBRC 10181 / NCYC 3082 / Yp74L-3)</name>
    <name type="common">Yeast</name>
    <name type="synonym">Kazachstania naganishii</name>
    <dbReference type="NCBI Taxonomy" id="1071383"/>
    <lineage>
        <taxon>Eukaryota</taxon>
        <taxon>Fungi</taxon>
        <taxon>Dikarya</taxon>
        <taxon>Ascomycota</taxon>
        <taxon>Saccharomycotina</taxon>
        <taxon>Saccharomycetes</taxon>
        <taxon>Saccharomycetales</taxon>
        <taxon>Saccharomycetaceae</taxon>
        <taxon>Huiozyma</taxon>
    </lineage>
</organism>
<evidence type="ECO:0000259" key="2">
    <source>
        <dbReference type="SMART" id="SM00360"/>
    </source>
</evidence>
<reference evidence="3 4" key="1">
    <citation type="journal article" date="2011" name="Proc. Natl. Acad. Sci. U.S.A.">
        <title>Evolutionary erosion of yeast sex chromosomes by mating-type switching accidents.</title>
        <authorList>
            <person name="Gordon J.L."/>
            <person name="Armisen D."/>
            <person name="Proux-Wera E."/>
            <person name="Oheigeartaigh S.S."/>
            <person name="Byrne K.P."/>
            <person name="Wolfe K.H."/>
        </authorList>
    </citation>
    <scope>NUCLEOTIDE SEQUENCE [LARGE SCALE GENOMIC DNA]</scope>
    <source>
        <strain evidence="4">ATCC MYA-139 / BCRC 22969 / CBS 8797 / CCRC 22969 / KCTC 17520 / NBRC 10181 / NCYC 3082</strain>
    </source>
</reference>
<dbReference type="HOGENOM" id="CLU_719736_0_0_1"/>
<dbReference type="Gene3D" id="3.30.70.330">
    <property type="match status" value="1"/>
</dbReference>
<protein>
    <recommendedName>
        <fullName evidence="2">RRM domain-containing protein</fullName>
    </recommendedName>
</protein>
<feature type="region of interest" description="Disordered" evidence="1">
    <location>
        <begin position="360"/>
        <end position="384"/>
    </location>
</feature>
<reference evidence="4" key="2">
    <citation type="submission" date="2012-08" db="EMBL/GenBank/DDBJ databases">
        <title>Genome sequence of Kazachstania naganishii.</title>
        <authorList>
            <person name="Gordon J.L."/>
            <person name="Armisen D."/>
            <person name="Proux-Wera E."/>
            <person name="OhEigeartaigh S.S."/>
            <person name="Byrne K.P."/>
            <person name="Wolfe K.H."/>
        </authorList>
    </citation>
    <scope>NUCLEOTIDE SEQUENCE [LARGE SCALE GENOMIC DNA]</scope>
    <source>
        <strain evidence="4">ATCC MYA-139 / BCRC 22969 / CBS 8797 / CCRC 22969 / KCTC 17520 / NBRC 10181 / NCYC 3082</strain>
    </source>
</reference>
<evidence type="ECO:0000256" key="1">
    <source>
        <dbReference type="SAM" id="MobiDB-lite"/>
    </source>
</evidence>
<dbReference type="KEGG" id="kng:KNAG_0L01180"/>
<dbReference type="InterPro" id="IPR034247">
    <property type="entry name" value="Rrt5_RRM2"/>
</dbReference>
<feature type="compositionally biased region" description="Polar residues" evidence="1">
    <location>
        <begin position="127"/>
        <end position="142"/>
    </location>
</feature>
<name>J7RS63_HUIN7</name>
<proteinExistence type="predicted"/>
<dbReference type="OrthoDB" id="439808at2759"/>
<evidence type="ECO:0000313" key="4">
    <source>
        <dbReference type="Proteomes" id="UP000006310"/>
    </source>
</evidence>
<dbReference type="OMA" id="IWIFRTR"/>
<dbReference type="GO" id="GO:0003723">
    <property type="term" value="F:RNA binding"/>
    <property type="evidence" value="ECO:0007669"/>
    <property type="project" value="InterPro"/>
</dbReference>
<accession>J7RS63</accession>
<feature type="compositionally biased region" description="Basic residues" evidence="1">
    <location>
        <begin position="156"/>
        <end position="170"/>
    </location>
</feature>
<dbReference type="CDD" id="cd12410">
    <property type="entry name" value="RRM2_RRT5"/>
    <property type="match status" value="1"/>
</dbReference>
<dbReference type="STRING" id="1071383.J7RS63"/>
<dbReference type="RefSeq" id="XP_022466982.1">
    <property type="nucleotide sequence ID" value="XM_022610713.1"/>
</dbReference>